<proteinExistence type="predicted"/>
<evidence type="ECO:0000256" key="1">
    <source>
        <dbReference type="SAM" id="Phobius"/>
    </source>
</evidence>
<dbReference type="NCBIfam" id="NF033493">
    <property type="entry name" value="MetS_like_NSS"/>
    <property type="match status" value="1"/>
</dbReference>
<keyword evidence="1" id="KW-0472">Membrane</keyword>
<dbReference type="Proteomes" id="UP000010880">
    <property type="component" value="Chromosome"/>
</dbReference>
<evidence type="ECO:0008006" key="4">
    <source>
        <dbReference type="Google" id="ProtNLM"/>
    </source>
</evidence>
<keyword evidence="1" id="KW-0812">Transmembrane</keyword>
<feature type="transmembrane region" description="Helical" evidence="1">
    <location>
        <begin position="6"/>
        <end position="27"/>
    </location>
</feature>
<name>L0K8V2_HALHC</name>
<evidence type="ECO:0000313" key="2">
    <source>
        <dbReference type="EMBL" id="AGB40548.1"/>
    </source>
</evidence>
<protein>
    <recommendedName>
        <fullName evidence="4">MetS family NSS transporter small subunit</fullName>
    </recommendedName>
</protein>
<reference evidence="3" key="1">
    <citation type="submission" date="2012-02" db="EMBL/GenBank/DDBJ databases">
        <title>The complete genome of Halobacteroides halobius DSM 5150.</title>
        <authorList>
            <person name="Lucas S."/>
            <person name="Copeland A."/>
            <person name="Lapidus A."/>
            <person name="Glavina del Rio T."/>
            <person name="Dalin E."/>
            <person name="Tice H."/>
            <person name="Bruce D."/>
            <person name="Goodwin L."/>
            <person name="Pitluck S."/>
            <person name="Peters L."/>
            <person name="Mikhailova N."/>
            <person name="Gu W."/>
            <person name="Kyrpides N."/>
            <person name="Mavromatis K."/>
            <person name="Ivanova N."/>
            <person name="Brettin T."/>
            <person name="Detter J.C."/>
            <person name="Han C."/>
            <person name="Larimer F."/>
            <person name="Land M."/>
            <person name="Hauser L."/>
            <person name="Markowitz V."/>
            <person name="Cheng J.-F."/>
            <person name="Hugenholtz P."/>
            <person name="Woyke T."/>
            <person name="Wu D."/>
            <person name="Tindall B."/>
            <person name="Pomrenke H."/>
            <person name="Brambilla E."/>
            <person name="Klenk H.-P."/>
            <person name="Eisen J.A."/>
        </authorList>
    </citation>
    <scope>NUCLEOTIDE SEQUENCE [LARGE SCALE GENOMIC DNA]</scope>
    <source>
        <strain evidence="3">ATCC 35273 / DSM 5150 / MD-1</strain>
    </source>
</reference>
<dbReference type="OrthoDB" id="2055915at2"/>
<accession>L0K8V2</accession>
<dbReference type="HOGENOM" id="CLU_210189_6_1_9"/>
<sequence>MSIGAWIMLIFGVTTLFGGLSYCLSVAMKNQ</sequence>
<evidence type="ECO:0000313" key="3">
    <source>
        <dbReference type="Proteomes" id="UP000010880"/>
    </source>
</evidence>
<dbReference type="KEGG" id="hhl:Halha_0574"/>
<organism evidence="2 3">
    <name type="scientific">Halobacteroides halobius (strain ATCC 35273 / DSM 5150 / MD-1)</name>
    <dbReference type="NCBI Taxonomy" id="748449"/>
    <lineage>
        <taxon>Bacteria</taxon>
        <taxon>Bacillati</taxon>
        <taxon>Bacillota</taxon>
        <taxon>Clostridia</taxon>
        <taxon>Halanaerobiales</taxon>
        <taxon>Halobacteroidaceae</taxon>
        <taxon>Halobacteroides</taxon>
    </lineage>
</organism>
<dbReference type="RefSeq" id="WP_015326274.1">
    <property type="nucleotide sequence ID" value="NC_019978.1"/>
</dbReference>
<dbReference type="AlphaFoldDB" id="L0K8V2"/>
<dbReference type="EMBL" id="CP003359">
    <property type="protein sequence ID" value="AGB40548.1"/>
    <property type="molecule type" value="Genomic_DNA"/>
</dbReference>
<keyword evidence="1" id="KW-1133">Transmembrane helix</keyword>
<gene>
    <name evidence="2" type="ordered locus">Halha_0574</name>
</gene>
<keyword evidence="3" id="KW-1185">Reference proteome</keyword>
<dbReference type="STRING" id="748449.Halha_0574"/>